<reference evidence="2 3" key="1">
    <citation type="submission" date="2024-01" db="EMBL/GenBank/DDBJ databases">
        <title>A draft genome for a cacao thread blight-causing isolate of Paramarasmius palmivorus.</title>
        <authorList>
            <person name="Baruah I.K."/>
            <person name="Bukari Y."/>
            <person name="Amoako-Attah I."/>
            <person name="Meinhardt L.W."/>
            <person name="Bailey B.A."/>
            <person name="Cohen S.P."/>
        </authorList>
    </citation>
    <scope>NUCLEOTIDE SEQUENCE [LARGE SCALE GENOMIC DNA]</scope>
    <source>
        <strain evidence="2 3">GH-12</strain>
    </source>
</reference>
<evidence type="ECO:0000313" key="3">
    <source>
        <dbReference type="Proteomes" id="UP001383192"/>
    </source>
</evidence>
<evidence type="ECO:0000256" key="1">
    <source>
        <dbReference type="SAM" id="MobiDB-lite"/>
    </source>
</evidence>
<protein>
    <submittedName>
        <fullName evidence="2">Uncharacterized protein</fullName>
    </submittedName>
</protein>
<dbReference type="AlphaFoldDB" id="A0AAW0CXZ6"/>
<feature type="region of interest" description="Disordered" evidence="1">
    <location>
        <begin position="282"/>
        <end position="302"/>
    </location>
</feature>
<feature type="region of interest" description="Disordered" evidence="1">
    <location>
        <begin position="100"/>
        <end position="119"/>
    </location>
</feature>
<sequence>MILDIKAPPPPYLPRSTRTAPKFANLPHNVLLNIIYATFPQSDGPLQGDTKDVRQRETLYWLQVSLRLVNTSLYIACMHVLRSTYLPAYNTLIRPPYTSDPFPSSSSTPEFVEGGSSNRPPLFSSHRELRTLDLFIALLTQEDLLLDSTSLHNPRHEAYKDLFVLLQPRSRLEDLIAVEGKRRGLVTLPEDIALIRSVPSASVSAPSLRHSESQLSLASEATLTNHVDTPNKKSEEDMNSPYVISIPPSRSSTFYHADYASSSTLAFHQKQKSILDIFRSRNRKRTRASESLPPTPPPRRAQITPIPFSDLSVSFTPRTVGLFYTPSSKPIHYGGSTYGTLSLSHNMYSARKRLILEIPRGRDEGLEVSAIALVRGLRTWLEDQ</sequence>
<evidence type="ECO:0000313" key="2">
    <source>
        <dbReference type="EMBL" id="KAK7043744.1"/>
    </source>
</evidence>
<feature type="compositionally biased region" description="Low complexity" evidence="1">
    <location>
        <begin position="100"/>
        <end position="109"/>
    </location>
</feature>
<name>A0AAW0CXZ6_9AGAR</name>
<accession>A0AAW0CXZ6</accession>
<dbReference type="EMBL" id="JAYKXP010000028">
    <property type="protein sequence ID" value="KAK7043744.1"/>
    <property type="molecule type" value="Genomic_DNA"/>
</dbReference>
<dbReference type="Proteomes" id="UP001383192">
    <property type="component" value="Unassembled WGS sequence"/>
</dbReference>
<keyword evidence="3" id="KW-1185">Reference proteome</keyword>
<proteinExistence type="predicted"/>
<gene>
    <name evidence="2" type="ORF">VNI00_008356</name>
</gene>
<organism evidence="2 3">
    <name type="scientific">Paramarasmius palmivorus</name>
    <dbReference type="NCBI Taxonomy" id="297713"/>
    <lineage>
        <taxon>Eukaryota</taxon>
        <taxon>Fungi</taxon>
        <taxon>Dikarya</taxon>
        <taxon>Basidiomycota</taxon>
        <taxon>Agaricomycotina</taxon>
        <taxon>Agaricomycetes</taxon>
        <taxon>Agaricomycetidae</taxon>
        <taxon>Agaricales</taxon>
        <taxon>Marasmiineae</taxon>
        <taxon>Marasmiaceae</taxon>
        <taxon>Paramarasmius</taxon>
    </lineage>
</organism>
<comment type="caution">
    <text evidence="2">The sequence shown here is derived from an EMBL/GenBank/DDBJ whole genome shotgun (WGS) entry which is preliminary data.</text>
</comment>